<gene>
    <name evidence="1" type="ORF">JDN41_10165</name>
</gene>
<proteinExistence type="predicted"/>
<organism evidence="1 2">
    <name type="scientific">Rhodomicrobium udaipurense</name>
    <dbReference type="NCBI Taxonomy" id="1202716"/>
    <lineage>
        <taxon>Bacteria</taxon>
        <taxon>Pseudomonadati</taxon>
        <taxon>Pseudomonadota</taxon>
        <taxon>Alphaproteobacteria</taxon>
        <taxon>Hyphomicrobiales</taxon>
        <taxon>Hyphomicrobiaceae</taxon>
        <taxon>Rhodomicrobium</taxon>
    </lineage>
</organism>
<comment type="caution">
    <text evidence="1">The sequence shown here is derived from an EMBL/GenBank/DDBJ whole genome shotgun (WGS) entry which is preliminary data.</text>
</comment>
<dbReference type="RefSeq" id="WP_155955288.1">
    <property type="nucleotide sequence ID" value="NZ_JAEMUK010000020.1"/>
</dbReference>
<protein>
    <submittedName>
        <fullName evidence="1">Uncharacterized protein</fullName>
    </submittedName>
</protein>
<evidence type="ECO:0000313" key="1">
    <source>
        <dbReference type="EMBL" id="MBJ7543927.1"/>
    </source>
</evidence>
<dbReference type="AlphaFoldDB" id="A0A8I1KJL4"/>
<dbReference type="EMBL" id="JAEMUK010000020">
    <property type="protein sequence ID" value="MBJ7543927.1"/>
    <property type="molecule type" value="Genomic_DNA"/>
</dbReference>
<sequence>MTRTAAFLVLGALLAATSPGIGDEADASGWRSKRAHATTAYSAPRARHLYWVYRSPRFVPPPPAPEYFTFQCCPTNRVNTHMY</sequence>
<name>A0A8I1KJL4_9HYPH</name>
<evidence type="ECO:0000313" key="2">
    <source>
        <dbReference type="Proteomes" id="UP000623250"/>
    </source>
</evidence>
<accession>A0A8I1KJL4</accession>
<keyword evidence="2" id="KW-1185">Reference proteome</keyword>
<dbReference type="Proteomes" id="UP000623250">
    <property type="component" value="Unassembled WGS sequence"/>
</dbReference>
<reference evidence="1 2" key="1">
    <citation type="submission" date="2020-12" db="EMBL/GenBank/DDBJ databases">
        <title>Revised draft genomes of Rhodomicrobium vannielii ATCC 17100 and Rhodomicrobium udaipurense JA643.</title>
        <authorList>
            <person name="Conners E.M."/>
            <person name="Davenport E.J."/>
            <person name="Bose A."/>
        </authorList>
    </citation>
    <scope>NUCLEOTIDE SEQUENCE [LARGE SCALE GENOMIC DNA]</scope>
    <source>
        <strain evidence="1 2">JA643</strain>
    </source>
</reference>